<feature type="non-terminal residue" evidence="3">
    <location>
        <position position="1"/>
    </location>
</feature>
<dbReference type="PANTHER" id="PTHR23317">
    <property type="entry name" value="DEDICATOR OF CYTOKINESIS DOCK"/>
    <property type="match status" value="1"/>
</dbReference>
<dbReference type="InterPro" id="IPR026791">
    <property type="entry name" value="DOCK"/>
</dbReference>
<protein>
    <recommendedName>
        <fullName evidence="2">C2 DOCK-type domain-containing protein</fullName>
    </recommendedName>
</protein>
<evidence type="ECO:0000256" key="1">
    <source>
        <dbReference type="PROSITE-ProRule" id="PRU00983"/>
    </source>
</evidence>
<reference evidence="3 4" key="1">
    <citation type="submission" date="2021-06" db="EMBL/GenBank/DDBJ databases">
        <authorList>
            <person name="Palmer J.M."/>
        </authorList>
    </citation>
    <scope>NUCLEOTIDE SEQUENCE [LARGE SCALE GENOMIC DNA]</scope>
    <source>
        <strain evidence="3 4">XC_2019</strain>
        <tissue evidence="3">Muscle</tissue>
    </source>
</reference>
<dbReference type="PANTHER" id="PTHR23317:SF71">
    <property type="entry name" value="DEDICATOR OF CYTOKINESIS PROTEIN 10"/>
    <property type="match status" value="1"/>
</dbReference>
<dbReference type="Pfam" id="PF14429">
    <property type="entry name" value="DOCK-C2"/>
    <property type="match status" value="1"/>
</dbReference>
<dbReference type="InterPro" id="IPR035892">
    <property type="entry name" value="C2_domain_sf"/>
</dbReference>
<evidence type="ECO:0000313" key="3">
    <source>
        <dbReference type="EMBL" id="MEQ2196093.1"/>
    </source>
</evidence>
<dbReference type="Gene3D" id="2.60.40.150">
    <property type="entry name" value="C2 domain"/>
    <property type="match status" value="1"/>
</dbReference>
<evidence type="ECO:0000313" key="4">
    <source>
        <dbReference type="Proteomes" id="UP001434883"/>
    </source>
</evidence>
<organism evidence="3 4">
    <name type="scientific">Xenoophorus captivus</name>
    <dbReference type="NCBI Taxonomy" id="1517983"/>
    <lineage>
        <taxon>Eukaryota</taxon>
        <taxon>Metazoa</taxon>
        <taxon>Chordata</taxon>
        <taxon>Craniata</taxon>
        <taxon>Vertebrata</taxon>
        <taxon>Euteleostomi</taxon>
        <taxon>Actinopterygii</taxon>
        <taxon>Neopterygii</taxon>
        <taxon>Teleostei</taxon>
        <taxon>Neoteleostei</taxon>
        <taxon>Acanthomorphata</taxon>
        <taxon>Ovalentaria</taxon>
        <taxon>Atherinomorphae</taxon>
        <taxon>Cyprinodontiformes</taxon>
        <taxon>Goodeidae</taxon>
        <taxon>Xenoophorus</taxon>
    </lineage>
</organism>
<comment type="caution">
    <text evidence="3">The sequence shown here is derived from an EMBL/GenBank/DDBJ whole genome shotgun (WGS) entry which is preliminary data.</text>
</comment>
<name>A0ABV0QKW9_9TELE</name>
<feature type="non-terminal residue" evidence="3">
    <location>
        <position position="196"/>
    </location>
</feature>
<evidence type="ECO:0000259" key="2">
    <source>
        <dbReference type="PROSITE" id="PS51650"/>
    </source>
</evidence>
<keyword evidence="4" id="KW-1185">Reference proteome</keyword>
<proteinExistence type="inferred from homology"/>
<dbReference type="InterPro" id="IPR027007">
    <property type="entry name" value="C2_DOCK-type_domain"/>
</dbReference>
<sequence>AIFSVTNPHTDIVMVARVEKVLMGNIASGTEPYIKNTDSSKVIYKLFSFLSTIGRCLRTAMVGWTVNCVTSSYVPVKPFEELSKHQPTVEVEEFVQDTTKFTQPHRVYRNHIYVYPKHLKYDSQKSFAKPGGPVFTTAACSTVLHHSQNPDFYDEVKIELPIHLHEKHHLLFSFYHVTCDINAKTSSKRKEALETP</sequence>
<feature type="domain" description="C2 DOCK-type" evidence="2">
    <location>
        <begin position="84"/>
        <end position="196"/>
    </location>
</feature>
<accession>A0ABV0QKW9</accession>
<comment type="similarity">
    <text evidence="1">Belongs to the DOCK family.</text>
</comment>
<gene>
    <name evidence="3" type="ORF">XENOCAPTIV_023861</name>
</gene>
<dbReference type="PROSITE" id="PS51650">
    <property type="entry name" value="C2_DOCK"/>
    <property type="match status" value="1"/>
</dbReference>
<dbReference type="Proteomes" id="UP001434883">
    <property type="component" value="Unassembled WGS sequence"/>
</dbReference>
<dbReference type="EMBL" id="JAHRIN010013887">
    <property type="protein sequence ID" value="MEQ2196093.1"/>
    <property type="molecule type" value="Genomic_DNA"/>
</dbReference>